<dbReference type="Gene3D" id="2.40.270.10">
    <property type="entry name" value="DNA-directed RNA polymerase, subunit 2, domain 6"/>
    <property type="match status" value="3"/>
</dbReference>
<dbReference type="PANTHER" id="PTHR19376:SF54">
    <property type="entry name" value="DNA-DIRECTED RNA POLYMERASE SUBUNIT BETA"/>
    <property type="match status" value="1"/>
</dbReference>
<protein>
    <recommendedName>
        <fullName evidence="11 12">Multifunctional fusion protein</fullName>
    </recommendedName>
    <domain>
        <recommendedName>
            <fullName evidence="11">DNA-directed RNA polymerase subunit</fullName>
            <ecNumber evidence="11">2.7.7.6</ecNumber>
        </recommendedName>
    </domain>
    <domain>
        <recommendedName>
            <fullName evidence="12">DNA-directed RNA polymerase subunit beta</fullName>
        </recommendedName>
    </domain>
</protein>
<dbReference type="GO" id="GO:0003899">
    <property type="term" value="F:DNA-directed RNA polymerase activity"/>
    <property type="evidence" value="ECO:0007669"/>
    <property type="project" value="UniProtKB-EC"/>
</dbReference>
<dbReference type="InterPro" id="IPR045867">
    <property type="entry name" value="DNA-dir_RpoC_beta_prime"/>
</dbReference>
<evidence type="ECO:0000256" key="8">
    <source>
        <dbReference type="ARBA" id="ARBA00022723"/>
    </source>
</evidence>
<evidence type="ECO:0000256" key="12">
    <source>
        <dbReference type="RuleBase" id="RU363031"/>
    </source>
</evidence>
<dbReference type="Gene3D" id="1.10.1790.20">
    <property type="match status" value="1"/>
</dbReference>
<dbReference type="Pfam" id="PF00562">
    <property type="entry name" value="RNA_pol_Rpb2_6"/>
    <property type="match status" value="1"/>
</dbReference>
<comment type="similarity">
    <text evidence="3">In the N-terminal section; belongs to the RNA polymerase beta chain family.</text>
</comment>
<dbReference type="Pfam" id="PF04983">
    <property type="entry name" value="RNA_pol_Rpb1_3"/>
    <property type="match status" value="1"/>
</dbReference>
<dbReference type="InterPro" id="IPR007641">
    <property type="entry name" value="RNA_pol_Rpb2_7"/>
</dbReference>
<keyword evidence="5 11" id="KW-0240">DNA-directed RNA polymerase</keyword>
<dbReference type="InterPro" id="IPR044893">
    <property type="entry name" value="RNA_pol_Rpb1_clamp_domain"/>
</dbReference>
<sequence length="2709" mass="301246">MATPAERRIRPKEIRNFGRQSDLAPIGDLTEIQTRSYANFLQLEDDSSKRKDQGIEGVLREIFPIESYDKSLQLEFVKYELGKPRYEPDECRQLRLTYGRPFKVWLRLTKDQPIEEAVYLGDMPIMLGGGEFIINGAERVVVSQLHRSPGVDFVTEIESTDRRLHSCRIIPERGSWIELNVLKKENLGVRIDQSGKFSAMTLLRAMSPKLSQNVDLLRTFYPTSKEKIVDGRSVSKIENKIAVEDIVYPAKSDRAGEIIVECGQTISRNTAELICTSGISSVEVMPDVKDRLILNSLEEDNTASHEEALLKIYQRLRPGNPPQLEKARALFKEKFFDVNRYRLGRVGRFRINRKLNLKISEDEMTLRPEDLIAAIAYLLKLRANDDEAHIDDIDHLGNRRLRTIDELASDELRKGFLKLRRTVQERMSLKDVEDMTPRSLINPKSISASIDYFFGRGELSQVVDQTNPLSMLTHERRLSALGPGGLNRKRAGFEVRDVHISHYGRICPIETPEGTNIGLISSLAIYSQVDEYGFLVTPYFRVNKGRVTDEIAWLRADEESSAYVAPADALVNEDRLGGDTLVARYRADFVMVPTDKIEYIDVAPAQMVGVSAALIPFLEHDDANRALMGSNMQRQAVPLLVAEPPLVATGMERQVALNSGMLVRAKNAGTVDFVDANKIQVGDDVYTLRKFVGLNERTCQNQKPIVSLGQTVKKGDVLADGAATFQGELALGRNVLVGFMAWDGYNFEDAIIISEELVRNDTYTSIHIEEFDIEIRETKLGREEFTRDIPNVSEKALRNLDDTGIVRIGTYVRPGDILVGKVSPKSKTELTPEEKLLHAIFGRAGEDVKNDSLDVPSGIEGIVIDTQKFSRRMSLSDDERKTFEKELKEVEAEGATKITELFTAFVSELETMLGKKLTDDDGNSLVHDQDPKFVAEQALNFRLDSLNLRSPQRITDAEKLHKAKWPEIEAAIDERDRKLNSMKRGDELRSGVLQMVKVYIAAKRVISVGDKMAGRHGNKGVIAKILPVEDMPFLADGTPIQIMLNPLGVPSRMNVGQILETHLGWAAAGLGFQAVTPVFNGAEESEINQCLADAGLPATGKAQLHDGRSGEPLEQETTVGYIYMLKLHHLVDDKVHARSTGPYSLITQQPLGGKARFGGQRFGEMEVWALEAYGSAYTLQELLTVKSDDVEGRTKIYESMVKGENTLEAGTPASFDVLTNEIRGLALNMQLEKRRANTVSIGESSYDRINDYASVKISLARPHDIRSWSFGEVKKPETINYRTYRPEKDGLFCERIFGPEKDWECACGKYRGMKYKGMICDRCGVKVTHSRVRRKRMGHIELAAPVVHIWFFKAMPSRLGNLLEMKTTSLEKVIYFQDYVVTDPGDTPLKPKQLLTEEEFRAARDQYGETFEADMGAEAVRKLLTDLDLVKLSQELREDLATTGSKQRQKDLVNRLKIVENLRDSNNKPEWMILDVIPIIPPDLRPLVLLDSGNFATSDLNDLYRRIINRNNRLKKLVDLNAPEVIIRNEKRMLQQSVDALFDNNRCKRPVLGSSNRPLKSLTDMIKGKQGRFRENLLGKRVDYSARSVIVVGPSLNLHQCGLPKKIALELYQPFIIRRLKELGHADTIKSAKKMLERKDEEVWDILEEVIQNHPVLLNRAPTLHRMGIQGFEPTLVEGNAIKLHPLVCKGFNADFDGDQMAVHLPLSIEAQVEAHTLLMSTNNVFSPANGAPIISPSQDVVMGCYYITAEMVDQVGEGMVFGSAQEVELAFSLGKVATHAKVKLKLPKNRWVKTEIEAEREPGALIDTTVGRVLFNMILPEGMPYYNIPMRSSELSKVISDCYQILGRSHTIHLLDALNQCGFRESTRSGLSFGTDDLITPANKVKIIGDAEKMVIKIQKLYTRGIITEGERYNQVLDAWTHARELITTEMMTELESDRRSQTYVNPIYLMAHSGARGGVEQIRQLAGMRGLMAKPSGKIIETPIKANFREGLSVLEYFSSTHGARKGLADTALKTADSGYLTRKLADVAQNVVVTMHDCGTTQGITKGVIYRGEKVEIGLADSTRGRVSRTNIVNPITDEVVVREGDMVTRAVARRIEELGLEKIQVRSPMTCEAPLGVCQLCYGMDLSTGDLVEEGMAVGIIAAQSIGEPGTQLTMRTFHIGGTAARAVEESEIRSKKTGIAKFTRLKVVENEDGEQMVLTRNGEISLLDDKGRELEKNEIPAGATLLVTEDTEVKAGTVLCRWDPHSIPILAEVAGKVRYEDIVEGETMRLEKDTSGHIRRSIMEHKGDLHPQIILEDPSGKILDFYYLPERAFIEVEEGKSIKGGTLLAKTPREVSGTQDITGGLPRVTEIFEARKPKEPAVIAEIDGEVELLGEKRRGKRTIVVRSESGIEREHLVSHGKHLRVHAKDIVRAGEALVDGPLVPHDILRISGEEAVQDYLVREIQNVYRSQRVEIDDKHIEIIVSQMLRKVKIETGGDTDLLPGSILDRMDFRAANESISKCLRISDKGDSDFEVGAIVPKETLEQVNSQIEALGGEVAKGAKPKPATASTQLLGITKASVQSSSFISAASFQETTKVLTEAALASKVDNLVGLKENVILGHLIPAGTGFSVHQDAEVRIRPEALEALAAEKDSVLEKHFPLLDTDHDGNGGPETSAPESQPAQSYSPQEGSASGDSAPVESGGSALDSLMGGNPEQDPPSDGS</sequence>
<evidence type="ECO:0000259" key="14">
    <source>
        <dbReference type="SMART" id="SM00663"/>
    </source>
</evidence>
<dbReference type="Gene3D" id="3.90.1800.10">
    <property type="entry name" value="RNA polymerase alpha subunit dimerisation domain"/>
    <property type="match status" value="1"/>
</dbReference>
<dbReference type="Gene3D" id="3.90.1110.10">
    <property type="entry name" value="RNA polymerase Rpb2, domain 2"/>
    <property type="match status" value="2"/>
</dbReference>
<dbReference type="GO" id="GO:0032549">
    <property type="term" value="F:ribonucleoside binding"/>
    <property type="evidence" value="ECO:0007669"/>
    <property type="project" value="InterPro"/>
</dbReference>
<dbReference type="EMBL" id="CAMXCT020000001">
    <property type="protein sequence ID" value="CAL1125129.1"/>
    <property type="molecule type" value="Genomic_DNA"/>
</dbReference>
<dbReference type="Proteomes" id="UP001152797">
    <property type="component" value="Unassembled WGS sequence"/>
</dbReference>
<reference evidence="16" key="2">
    <citation type="submission" date="2024-04" db="EMBL/GenBank/DDBJ databases">
        <authorList>
            <person name="Chen Y."/>
            <person name="Shah S."/>
            <person name="Dougan E. K."/>
            <person name="Thang M."/>
            <person name="Chan C."/>
        </authorList>
    </citation>
    <scope>NUCLEOTIDE SEQUENCE [LARGE SCALE GENOMIC DNA]</scope>
</reference>
<evidence type="ECO:0000256" key="9">
    <source>
        <dbReference type="ARBA" id="ARBA00023163"/>
    </source>
</evidence>
<dbReference type="Gene3D" id="1.10.40.90">
    <property type="match status" value="1"/>
</dbReference>
<proteinExistence type="inferred from homology"/>
<dbReference type="Gene3D" id="2.40.40.20">
    <property type="match status" value="1"/>
</dbReference>
<dbReference type="Pfam" id="PF04561">
    <property type="entry name" value="RNA_pol_Rpb2_2"/>
    <property type="match status" value="1"/>
</dbReference>
<evidence type="ECO:0000313" key="15">
    <source>
        <dbReference type="EMBL" id="CAI3971754.1"/>
    </source>
</evidence>
<dbReference type="InterPro" id="IPR037034">
    <property type="entry name" value="RNA_pol_Rpb2_2_sf"/>
</dbReference>
<dbReference type="Pfam" id="PF04563">
    <property type="entry name" value="RNA_pol_Rpb2_1"/>
    <property type="match status" value="1"/>
</dbReference>
<dbReference type="InterPro" id="IPR007066">
    <property type="entry name" value="RNA_pol_Rpb1_3"/>
</dbReference>
<dbReference type="InterPro" id="IPR007083">
    <property type="entry name" value="RNA_pol_Rpb1_4"/>
</dbReference>
<evidence type="ECO:0000256" key="5">
    <source>
        <dbReference type="ARBA" id="ARBA00022478"/>
    </source>
</evidence>
<dbReference type="InterPro" id="IPR015712">
    <property type="entry name" value="DNA-dir_RNA_pol_su2"/>
</dbReference>
<organism evidence="15">
    <name type="scientific">Cladocopium goreaui</name>
    <dbReference type="NCBI Taxonomy" id="2562237"/>
    <lineage>
        <taxon>Eukaryota</taxon>
        <taxon>Sar</taxon>
        <taxon>Alveolata</taxon>
        <taxon>Dinophyceae</taxon>
        <taxon>Suessiales</taxon>
        <taxon>Symbiodiniaceae</taxon>
        <taxon>Cladocopium</taxon>
    </lineage>
</organism>
<dbReference type="InterPro" id="IPR014724">
    <property type="entry name" value="RNA_pol_RPB2_OB-fold"/>
</dbReference>
<dbReference type="InterPro" id="IPR007644">
    <property type="entry name" value="RNA_pol_bsu_protrusion"/>
</dbReference>
<dbReference type="Pfam" id="PF00623">
    <property type="entry name" value="RNA_pol_Rpb1_2"/>
    <property type="match status" value="1"/>
</dbReference>
<gene>
    <name evidence="15" type="ORF">C1SCF055_LOCUS344</name>
</gene>
<dbReference type="InterPro" id="IPR019462">
    <property type="entry name" value="DNA-dir_RNA_pol_bsu_external_1"/>
</dbReference>
<dbReference type="PROSITE" id="PS01166">
    <property type="entry name" value="RNA_POL_BETA"/>
    <property type="match status" value="1"/>
</dbReference>
<dbReference type="GO" id="GO:0046872">
    <property type="term" value="F:metal ion binding"/>
    <property type="evidence" value="ECO:0007669"/>
    <property type="project" value="UniProtKB-KW"/>
</dbReference>
<keyword evidence="9 11" id="KW-0804">Transcription</keyword>
<dbReference type="Pfam" id="PF05000">
    <property type="entry name" value="RNA_pol_Rpb1_4"/>
    <property type="match status" value="1"/>
</dbReference>
<dbReference type="SMART" id="SM00663">
    <property type="entry name" value="RPOLA_N"/>
    <property type="match status" value="1"/>
</dbReference>
<keyword evidence="17" id="KW-1185">Reference proteome</keyword>
<keyword evidence="6 11" id="KW-0808">Transferase</keyword>
<reference evidence="15" key="1">
    <citation type="submission" date="2022-10" db="EMBL/GenBank/DDBJ databases">
        <authorList>
            <person name="Chen Y."/>
            <person name="Dougan E. K."/>
            <person name="Chan C."/>
            <person name="Rhodes N."/>
            <person name="Thang M."/>
        </authorList>
    </citation>
    <scope>NUCLEOTIDE SEQUENCE</scope>
</reference>
<comment type="caution">
    <text evidence="15">The sequence shown here is derived from an EMBL/GenBank/DDBJ whole genome shotgun (WGS) entry which is preliminary data.</text>
</comment>
<dbReference type="InterPro" id="IPR007645">
    <property type="entry name" value="RNA_pol_Rpb2_3"/>
</dbReference>
<dbReference type="InterPro" id="IPR037033">
    <property type="entry name" value="DNA-dir_RNAP_su2_hyb_sf"/>
</dbReference>
<dbReference type="EMBL" id="CAMXCT030000001">
    <property type="protein sequence ID" value="CAL4759066.1"/>
    <property type="molecule type" value="Genomic_DNA"/>
</dbReference>
<evidence type="ECO:0000256" key="11">
    <source>
        <dbReference type="RuleBase" id="RU004279"/>
    </source>
</evidence>
<dbReference type="Pfam" id="PF04560">
    <property type="entry name" value="RNA_pol_Rpb2_7"/>
    <property type="match status" value="1"/>
</dbReference>
<dbReference type="FunFam" id="3.90.1800.10:FF:000001">
    <property type="entry name" value="DNA-directed RNA polymerase subunit beta"/>
    <property type="match status" value="1"/>
</dbReference>
<evidence type="ECO:0000256" key="4">
    <source>
        <dbReference type="ARBA" id="ARBA00009839"/>
    </source>
</evidence>
<evidence type="ECO:0000256" key="10">
    <source>
        <dbReference type="ARBA" id="ARBA00048552"/>
    </source>
</evidence>
<evidence type="ECO:0000256" key="1">
    <source>
        <dbReference type="ARBA" id="ARBA00004026"/>
    </source>
</evidence>
<dbReference type="Gene3D" id="3.90.1100.10">
    <property type="match status" value="2"/>
</dbReference>
<dbReference type="CDD" id="cd00653">
    <property type="entry name" value="RNA_pol_B_RPB2"/>
    <property type="match status" value="1"/>
</dbReference>
<evidence type="ECO:0000313" key="17">
    <source>
        <dbReference type="Proteomes" id="UP001152797"/>
    </source>
</evidence>
<comment type="similarity">
    <text evidence="2 12">Belongs to the RNA polymerase beta chain family.</text>
</comment>
<dbReference type="Gene3D" id="2.30.150.10">
    <property type="entry name" value="DNA-directed RNA polymerase, beta subunit, external 1 domain"/>
    <property type="match status" value="1"/>
</dbReference>
<feature type="region of interest" description="Disordered" evidence="13">
    <location>
        <begin position="2647"/>
        <end position="2709"/>
    </location>
</feature>
<dbReference type="Gene3D" id="1.10.274.100">
    <property type="entry name" value="RNA polymerase Rpb1, domain 3"/>
    <property type="match status" value="1"/>
</dbReference>
<dbReference type="InterPro" id="IPR042102">
    <property type="entry name" value="RNA_pol_Rpb1_3_sf"/>
</dbReference>
<evidence type="ECO:0000256" key="2">
    <source>
        <dbReference type="ARBA" id="ARBA00006835"/>
    </source>
</evidence>
<keyword evidence="8" id="KW-0479">Metal-binding</keyword>
<name>A0A9P1BE24_9DINO</name>
<dbReference type="EC" id="2.7.7.6" evidence="11"/>
<dbReference type="InterPro" id="IPR007081">
    <property type="entry name" value="RNA_pol_Rpb1_5"/>
</dbReference>
<dbReference type="NCBIfam" id="TIGR02013">
    <property type="entry name" value="rpoB"/>
    <property type="match status" value="1"/>
</dbReference>
<dbReference type="Gene3D" id="3.30.60.280">
    <property type="match status" value="1"/>
</dbReference>
<evidence type="ECO:0000256" key="7">
    <source>
        <dbReference type="ARBA" id="ARBA00022695"/>
    </source>
</evidence>
<dbReference type="InterPro" id="IPR010243">
    <property type="entry name" value="RNA_pol_bsu_bac"/>
</dbReference>
<dbReference type="GO" id="GO:0003677">
    <property type="term" value="F:DNA binding"/>
    <property type="evidence" value="ECO:0007669"/>
    <property type="project" value="InterPro"/>
</dbReference>
<dbReference type="HAMAP" id="MF_01321">
    <property type="entry name" value="RNApol_bact_RpoB"/>
    <property type="match status" value="1"/>
</dbReference>
<dbReference type="Gene3D" id="1.10.150.390">
    <property type="match status" value="1"/>
</dbReference>
<dbReference type="Gene3D" id="2.40.50.150">
    <property type="match status" value="1"/>
</dbReference>
<feature type="compositionally biased region" description="Polar residues" evidence="13">
    <location>
        <begin position="2662"/>
        <end position="2680"/>
    </location>
</feature>
<dbReference type="Gene3D" id="4.10.860.120">
    <property type="entry name" value="RNA polymerase II, clamp domain"/>
    <property type="match status" value="1"/>
</dbReference>
<dbReference type="InterPro" id="IPR000722">
    <property type="entry name" value="RNA_pol_asu"/>
</dbReference>
<dbReference type="GO" id="GO:0000428">
    <property type="term" value="C:DNA-directed RNA polymerase complex"/>
    <property type="evidence" value="ECO:0007669"/>
    <property type="project" value="UniProtKB-KW"/>
</dbReference>
<dbReference type="InterPro" id="IPR012754">
    <property type="entry name" value="DNA-dir_RpoC_beta_prime_bact"/>
</dbReference>
<comment type="catalytic activity">
    <reaction evidence="10 11">
        <text>RNA(n) + a ribonucleoside 5'-triphosphate = RNA(n+1) + diphosphate</text>
        <dbReference type="Rhea" id="RHEA:21248"/>
        <dbReference type="Rhea" id="RHEA-COMP:14527"/>
        <dbReference type="Rhea" id="RHEA-COMP:17342"/>
        <dbReference type="ChEBI" id="CHEBI:33019"/>
        <dbReference type="ChEBI" id="CHEBI:61557"/>
        <dbReference type="ChEBI" id="CHEBI:140395"/>
        <dbReference type="EC" id="2.7.7.6"/>
    </reaction>
</comment>
<dbReference type="Gene3D" id="1.10.132.30">
    <property type="match status" value="1"/>
</dbReference>
<dbReference type="Pfam" id="PF04997">
    <property type="entry name" value="RNA_pol_Rpb1_1"/>
    <property type="match status" value="1"/>
</dbReference>
<dbReference type="InterPro" id="IPR007120">
    <property type="entry name" value="DNA-dir_RNAP_su2_dom"/>
</dbReference>
<dbReference type="Pfam" id="PF10385">
    <property type="entry name" value="RNA_pol_Rpb2_45"/>
    <property type="match status" value="1"/>
</dbReference>
<dbReference type="OrthoDB" id="445363at2759"/>
<evidence type="ECO:0000313" key="16">
    <source>
        <dbReference type="EMBL" id="CAL1125129.1"/>
    </source>
</evidence>
<dbReference type="NCBIfam" id="NF001616">
    <property type="entry name" value="PRK00405.1"/>
    <property type="match status" value="1"/>
</dbReference>
<dbReference type="NCBIfam" id="TIGR02386">
    <property type="entry name" value="rpoC_TIGR"/>
    <property type="match status" value="1"/>
</dbReference>
<dbReference type="InterPro" id="IPR042107">
    <property type="entry name" value="DNA-dir_RNA_pol_bsu_ext_1_sf"/>
</dbReference>
<dbReference type="InterPro" id="IPR038120">
    <property type="entry name" value="Rpb1_funnel_sf"/>
</dbReference>
<dbReference type="InterPro" id="IPR007121">
    <property type="entry name" value="RNA_pol_bsu_CS"/>
</dbReference>
<dbReference type="Pfam" id="PF04565">
    <property type="entry name" value="RNA_pol_Rpb2_3"/>
    <property type="match status" value="1"/>
</dbReference>
<dbReference type="Pfam" id="PF04998">
    <property type="entry name" value="RNA_pol_Rpb1_5"/>
    <property type="match status" value="1"/>
</dbReference>
<evidence type="ECO:0000256" key="13">
    <source>
        <dbReference type="SAM" id="MobiDB-lite"/>
    </source>
</evidence>
<dbReference type="PANTHER" id="PTHR19376">
    <property type="entry name" value="DNA-DIRECTED RNA POLYMERASE"/>
    <property type="match status" value="1"/>
</dbReference>
<keyword evidence="7 11" id="KW-0548">Nucleotidyltransferase</keyword>
<evidence type="ECO:0000256" key="3">
    <source>
        <dbReference type="ARBA" id="ARBA00007616"/>
    </source>
</evidence>
<dbReference type="CDD" id="cd01609">
    <property type="entry name" value="RNAP_beta'_N"/>
    <property type="match status" value="1"/>
</dbReference>
<dbReference type="InterPro" id="IPR007642">
    <property type="entry name" value="RNA_pol_Rpb2_2"/>
</dbReference>
<dbReference type="CDD" id="cd02655">
    <property type="entry name" value="RNAP_beta'_C"/>
    <property type="match status" value="1"/>
</dbReference>
<comment type="function">
    <text evidence="1 11">DNA-dependent RNA polymerase catalyzes the transcription of DNA into RNA using the four ribonucleoside triphosphates as substrates.</text>
</comment>
<comment type="similarity">
    <text evidence="4">In the C-terminal section; belongs to the RNA polymerase beta' chain family.</text>
</comment>
<dbReference type="SUPFAM" id="SSF64484">
    <property type="entry name" value="beta and beta-prime subunits of DNA dependent RNA-polymerase"/>
    <property type="match status" value="2"/>
</dbReference>
<feature type="domain" description="RNA polymerase N-terminal" evidence="14">
    <location>
        <begin position="1470"/>
        <end position="1749"/>
    </location>
</feature>
<comment type="similarity">
    <text evidence="11">Belongs to the RNA polymerase beta' chain family.</text>
</comment>
<dbReference type="Gene3D" id="2.40.50.100">
    <property type="match status" value="4"/>
</dbReference>
<dbReference type="GO" id="GO:0006351">
    <property type="term" value="P:DNA-templated transcription"/>
    <property type="evidence" value="ECO:0007669"/>
    <property type="project" value="InterPro"/>
</dbReference>
<dbReference type="InterPro" id="IPR006592">
    <property type="entry name" value="RNA_pol_N"/>
</dbReference>
<accession>A0A9P1BE24</accession>
<evidence type="ECO:0000256" key="6">
    <source>
        <dbReference type="ARBA" id="ARBA00022679"/>
    </source>
</evidence>
<dbReference type="InterPro" id="IPR007080">
    <property type="entry name" value="RNA_pol_Rpb1_1"/>
</dbReference>
<dbReference type="EMBL" id="CAMXCT010000001">
    <property type="protein sequence ID" value="CAI3971754.1"/>
    <property type="molecule type" value="Genomic_DNA"/>
</dbReference>
<dbReference type="HAMAP" id="MF_01322">
    <property type="entry name" value="RNApol_bact_RpoC"/>
    <property type="match status" value="1"/>
</dbReference>